<sequence length="671" mass="73953">MEKISLRTKTNEIVLKGAPNDGHMDIFSYEEIGAKAGLGSLYIVGNTSGSADDASYVVNLISSLAKREYYLNPELTPKESFAATLKKINGVVEEFFKNNSLKMNIGVFAIADENILISKLGKFKIILARDDKTVDVLNNIELFNKEHIQEKEFSNILSGKVKTGDKILAYYPNKAVVTREKSLKTDFLHLNTADFSEKINSIKGTKPNFGCAMVCINIDEFKEAIMPAVKPKVKTYHPQSPAAKEPAAPSPEMLAPNPKPVLANNQTKADNALNAQTAPNNNANNSDEIPRIIPTEFSSWKKQNIMSQLFNKLTFRARKPWLKIISATLAAVILIATALVLRTTIFPSPETKELRQTVSSVQANIKDAKKKISENNYQEARSLLLASIASLENIDGDGEQNNVPSLRQQVLAELDQIDGAKEASPVLVYDAPTELGKAKLISTMDNNLFIWTGDTSSDGHLLKIDNNSLSKKSDLKDQGPSTLLNSSDTAVWSDKDMQKIYAFKDDKIVNEINLTAPAKNIYLYQDNLYILSADGISKTTDATHGNTKAKNWLANGVALPNDPIMMLVDGNVYVFSVSGIMTTYYKGEKSKEAQTNLALNKDYVAASWPDSKYIFLLDKNLGRIYKISKENGSLESTVKIGSAEPIMDASAGNDDSVYFITSNNKVWKISF</sequence>
<keyword evidence="2" id="KW-0472">Membrane</keyword>
<gene>
    <name evidence="3" type="ORF">A2750_03905</name>
</gene>
<evidence type="ECO:0000256" key="2">
    <source>
        <dbReference type="SAM" id="Phobius"/>
    </source>
</evidence>
<dbReference type="EMBL" id="MGJL01000039">
    <property type="protein sequence ID" value="OGN06373.1"/>
    <property type="molecule type" value="Genomic_DNA"/>
</dbReference>
<evidence type="ECO:0000256" key="1">
    <source>
        <dbReference type="SAM" id="MobiDB-lite"/>
    </source>
</evidence>
<dbReference type="AlphaFoldDB" id="A0A1F8EZU1"/>
<comment type="caution">
    <text evidence="3">The sequence shown here is derived from an EMBL/GenBank/DDBJ whole genome shotgun (WGS) entry which is preliminary data.</text>
</comment>
<dbReference type="InterPro" id="IPR011044">
    <property type="entry name" value="Quino_amine_DH_bsu"/>
</dbReference>
<feature type="compositionally biased region" description="Low complexity" evidence="1">
    <location>
        <begin position="240"/>
        <end position="252"/>
    </location>
</feature>
<reference evidence="3 4" key="1">
    <citation type="journal article" date="2016" name="Nat. Commun.">
        <title>Thousands of microbial genomes shed light on interconnected biogeochemical processes in an aquifer system.</title>
        <authorList>
            <person name="Anantharaman K."/>
            <person name="Brown C.T."/>
            <person name="Hug L.A."/>
            <person name="Sharon I."/>
            <person name="Castelle C.J."/>
            <person name="Probst A.J."/>
            <person name="Thomas B.C."/>
            <person name="Singh A."/>
            <person name="Wilkins M.J."/>
            <person name="Karaoz U."/>
            <person name="Brodie E.L."/>
            <person name="Williams K.H."/>
            <person name="Hubbard S.S."/>
            <person name="Banfield J.F."/>
        </authorList>
    </citation>
    <scope>NUCLEOTIDE SEQUENCE [LARGE SCALE GENOMIC DNA]</scope>
</reference>
<organism evidence="3 4">
    <name type="scientific">Candidatus Yanofskybacteria bacterium RIFCSPHIGHO2_01_FULL_45_42</name>
    <dbReference type="NCBI Taxonomy" id="1802671"/>
    <lineage>
        <taxon>Bacteria</taxon>
        <taxon>Candidatus Yanofskyibacteriota</taxon>
    </lineage>
</organism>
<keyword evidence="2" id="KW-1133">Transmembrane helix</keyword>
<dbReference type="SUPFAM" id="SSF50969">
    <property type="entry name" value="YVTN repeat-like/Quinoprotein amine dehydrogenase"/>
    <property type="match status" value="1"/>
</dbReference>
<evidence type="ECO:0000313" key="3">
    <source>
        <dbReference type="EMBL" id="OGN06373.1"/>
    </source>
</evidence>
<proteinExistence type="predicted"/>
<feature type="transmembrane region" description="Helical" evidence="2">
    <location>
        <begin position="321"/>
        <end position="341"/>
    </location>
</feature>
<dbReference type="Proteomes" id="UP000178023">
    <property type="component" value="Unassembled WGS sequence"/>
</dbReference>
<evidence type="ECO:0000313" key="4">
    <source>
        <dbReference type="Proteomes" id="UP000178023"/>
    </source>
</evidence>
<keyword evidence="2" id="KW-0812">Transmembrane</keyword>
<feature type="region of interest" description="Disordered" evidence="1">
    <location>
        <begin position="236"/>
        <end position="264"/>
    </location>
</feature>
<protein>
    <submittedName>
        <fullName evidence="3">Uncharacterized protein</fullName>
    </submittedName>
</protein>
<accession>A0A1F8EZU1</accession>
<name>A0A1F8EZU1_9BACT</name>